<dbReference type="AlphaFoldDB" id="A0A4Y2C7Z6"/>
<dbReference type="Proteomes" id="UP000499080">
    <property type="component" value="Unassembled WGS sequence"/>
</dbReference>
<proteinExistence type="predicted"/>
<organism evidence="1 2">
    <name type="scientific">Araneus ventricosus</name>
    <name type="common">Orbweaver spider</name>
    <name type="synonym">Epeira ventricosa</name>
    <dbReference type="NCBI Taxonomy" id="182803"/>
    <lineage>
        <taxon>Eukaryota</taxon>
        <taxon>Metazoa</taxon>
        <taxon>Ecdysozoa</taxon>
        <taxon>Arthropoda</taxon>
        <taxon>Chelicerata</taxon>
        <taxon>Arachnida</taxon>
        <taxon>Araneae</taxon>
        <taxon>Araneomorphae</taxon>
        <taxon>Entelegynae</taxon>
        <taxon>Araneoidea</taxon>
        <taxon>Araneidae</taxon>
        <taxon>Araneus</taxon>
    </lineage>
</organism>
<name>A0A4Y2C7Z6_ARAVE</name>
<gene>
    <name evidence="1" type="ORF">AVEN_176404_1</name>
</gene>
<dbReference type="OrthoDB" id="413122at2759"/>
<protein>
    <submittedName>
        <fullName evidence="1">Uncharacterized protein</fullName>
    </submittedName>
</protein>
<evidence type="ECO:0000313" key="2">
    <source>
        <dbReference type="Proteomes" id="UP000499080"/>
    </source>
</evidence>
<comment type="caution">
    <text evidence="1">The sequence shown here is derived from an EMBL/GenBank/DDBJ whole genome shotgun (WGS) entry which is preliminary data.</text>
</comment>
<sequence>MCGREAICPLSVLKSSWSGKITLPLNLSNSAVDYLQELKINLEKVADVASLTTAKKQISCAHYFNRGKKMKEFKNGELVYLLIPDSTNKLYTRWTRPGEIIDGVNPHSYKVKLPVSNVQHIHANKKRQFHARTQTELFLKIMEFIRHQLKHLL</sequence>
<keyword evidence="2" id="KW-1185">Reference proteome</keyword>
<reference evidence="1 2" key="1">
    <citation type="journal article" date="2019" name="Sci. Rep.">
        <title>Orb-weaving spider Araneus ventricosus genome elucidates the spidroin gene catalogue.</title>
        <authorList>
            <person name="Kono N."/>
            <person name="Nakamura H."/>
            <person name="Ohtoshi R."/>
            <person name="Moran D.A.P."/>
            <person name="Shinohara A."/>
            <person name="Yoshida Y."/>
            <person name="Fujiwara M."/>
            <person name="Mori M."/>
            <person name="Tomita M."/>
            <person name="Arakawa K."/>
        </authorList>
    </citation>
    <scope>NUCLEOTIDE SEQUENCE [LARGE SCALE GENOMIC DNA]</scope>
</reference>
<accession>A0A4Y2C7Z6</accession>
<dbReference type="EMBL" id="BGPR01000154">
    <property type="protein sequence ID" value="GBM00164.1"/>
    <property type="molecule type" value="Genomic_DNA"/>
</dbReference>
<evidence type="ECO:0000313" key="1">
    <source>
        <dbReference type="EMBL" id="GBM00164.1"/>
    </source>
</evidence>